<dbReference type="CDD" id="cd16936">
    <property type="entry name" value="HATPase_RsbW-like"/>
    <property type="match status" value="1"/>
</dbReference>
<proteinExistence type="predicted"/>
<dbReference type="Proteomes" id="UP000266906">
    <property type="component" value="Unassembled WGS sequence"/>
</dbReference>
<evidence type="ECO:0000259" key="2">
    <source>
        <dbReference type="Pfam" id="PF13581"/>
    </source>
</evidence>
<dbReference type="AlphaFoldDB" id="A0A3N4RXI4"/>
<dbReference type="GO" id="GO:0004674">
    <property type="term" value="F:protein serine/threonine kinase activity"/>
    <property type="evidence" value="ECO:0007669"/>
    <property type="project" value="UniProtKB-KW"/>
</dbReference>
<dbReference type="Gene3D" id="3.30.565.10">
    <property type="entry name" value="Histidine kinase-like ATPase, C-terminal domain"/>
    <property type="match status" value="1"/>
</dbReference>
<keyword evidence="1" id="KW-0808">Transferase</keyword>
<feature type="domain" description="Histidine kinase/HSP90-like ATPase" evidence="2">
    <location>
        <begin position="38"/>
        <end position="145"/>
    </location>
</feature>
<dbReference type="PANTHER" id="PTHR35526">
    <property type="entry name" value="ANTI-SIGMA-F FACTOR RSBW-RELATED"/>
    <property type="match status" value="1"/>
</dbReference>
<dbReference type="RefSeq" id="WP_123817648.1">
    <property type="nucleotide sequence ID" value="NZ_RKQG01000001.1"/>
</dbReference>
<accession>A0A3N4RXI4</accession>
<dbReference type="InterPro" id="IPR050267">
    <property type="entry name" value="Anti-sigma-factor_SerPK"/>
</dbReference>
<dbReference type="InterPro" id="IPR003594">
    <property type="entry name" value="HATPase_dom"/>
</dbReference>
<dbReference type="SUPFAM" id="SSF55874">
    <property type="entry name" value="ATPase domain of HSP90 chaperone/DNA topoisomerase II/histidine kinase"/>
    <property type="match status" value="1"/>
</dbReference>
<comment type="caution">
    <text evidence="3">The sequence shown here is derived from an EMBL/GenBank/DDBJ whole genome shotgun (WGS) entry which is preliminary data.</text>
</comment>
<evidence type="ECO:0000313" key="3">
    <source>
        <dbReference type="EMBL" id="RPE33177.1"/>
    </source>
</evidence>
<dbReference type="EMBL" id="RKQG01000001">
    <property type="protein sequence ID" value="RPE33177.1"/>
    <property type="molecule type" value="Genomic_DNA"/>
</dbReference>
<keyword evidence="1" id="KW-0418">Kinase</keyword>
<evidence type="ECO:0000313" key="4">
    <source>
        <dbReference type="Proteomes" id="UP000266906"/>
    </source>
</evidence>
<gene>
    <name evidence="3" type="ORF">EDD38_1456</name>
</gene>
<keyword evidence="4" id="KW-1185">Reference proteome</keyword>
<organism evidence="3 4">
    <name type="scientific">Kitasatospora cineracea</name>
    <dbReference type="NCBI Taxonomy" id="88074"/>
    <lineage>
        <taxon>Bacteria</taxon>
        <taxon>Bacillati</taxon>
        <taxon>Actinomycetota</taxon>
        <taxon>Actinomycetes</taxon>
        <taxon>Kitasatosporales</taxon>
        <taxon>Streptomycetaceae</taxon>
        <taxon>Kitasatospora</taxon>
    </lineage>
</organism>
<keyword evidence="1" id="KW-0723">Serine/threonine-protein kinase</keyword>
<dbReference type="Pfam" id="PF13581">
    <property type="entry name" value="HATPase_c_2"/>
    <property type="match status" value="1"/>
</dbReference>
<dbReference type="InterPro" id="IPR036890">
    <property type="entry name" value="HATPase_C_sf"/>
</dbReference>
<sequence>MSGSATARLVGPSGSEHFEVVSVQADDVGCHMVLPCVPEAASPARQMVASAFGAWSGGRLADTGKLLVTELVANAVKHTGCRRIAVAARRKPSSLWVGVGDSSGELPVLMAPAREAESGYGLGLVAAFSQRWGVTCEPHGKWVWFELRLEAS</sequence>
<protein>
    <recommendedName>
        <fullName evidence="2">Histidine kinase/HSP90-like ATPase domain-containing protein</fullName>
    </recommendedName>
</protein>
<name>A0A3N4RXI4_9ACTN</name>
<reference evidence="3 4" key="1">
    <citation type="submission" date="2018-11" db="EMBL/GenBank/DDBJ databases">
        <title>Sequencing the genomes of 1000 actinobacteria strains.</title>
        <authorList>
            <person name="Klenk H.-P."/>
        </authorList>
    </citation>
    <scope>NUCLEOTIDE SEQUENCE [LARGE SCALE GENOMIC DNA]</scope>
    <source>
        <strain evidence="3 4">DSM 44781</strain>
    </source>
</reference>
<dbReference type="PANTHER" id="PTHR35526:SF3">
    <property type="entry name" value="ANTI-SIGMA-F FACTOR RSBW"/>
    <property type="match status" value="1"/>
</dbReference>
<evidence type="ECO:0000256" key="1">
    <source>
        <dbReference type="ARBA" id="ARBA00022527"/>
    </source>
</evidence>